<feature type="compositionally biased region" description="Low complexity" evidence="1">
    <location>
        <begin position="475"/>
        <end position="484"/>
    </location>
</feature>
<feature type="region of interest" description="Disordered" evidence="1">
    <location>
        <begin position="1"/>
        <end position="59"/>
    </location>
</feature>
<feature type="region of interest" description="Disordered" evidence="1">
    <location>
        <begin position="606"/>
        <end position="657"/>
    </location>
</feature>
<organism evidence="2 3">
    <name type="scientific">Paraphaeosphaeria minitans</name>
    <dbReference type="NCBI Taxonomy" id="565426"/>
    <lineage>
        <taxon>Eukaryota</taxon>
        <taxon>Fungi</taxon>
        <taxon>Dikarya</taxon>
        <taxon>Ascomycota</taxon>
        <taxon>Pezizomycotina</taxon>
        <taxon>Dothideomycetes</taxon>
        <taxon>Pleosporomycetidae</taxon>
        <taxon>Pleosporales</taxon>
        <taxon>Massarineae</taxon>
        <taxon>Didymosphaeriaceae</taxon>
        <taxon>Paraphaeosphaeria</taxon>
    </lineage>
</organism>
<evidence type="ECO:0000256" key="1">
    <source>
        <dbReference type="SAM" id="MobiDB-lite"/>
    </source>
</evidence>
<sequence length="743" mass="80061">MNNPYATGPGTNSFGGYSQQASPDVQMDNPYSRVPGANHGIHRGGQDGFGFGSDSNPFAAQSQQHIFPDEQVDDQHQYAIPSYAEHDVQMDSSFATNSNANPLAVRTPQIPSYDIQGGGYQNYATAAGGGPGTQVGAAFAMGPRATRFTQFGNQAPDAETDGQHASSSSESSHFAQHLIPYVQTNDQDAIDSGSNSFSVHKNTYSDGYTNNQSSTSSEAPIKREHSDDDYDPGDIAIEDDVEEETSQQPGKKRKINKNGRMRKTREPRGHLRRWDEDDVSRALMGIVWACGENGVVIPFAQAAKIVDQDCTSGALQQAILKMHDKMNKDGAQLPKIKMNWPKKPSAGGNSIIRDNGKVPRKKPTLTQATQCNIVSFSARQRNTLSAAGEATQEDRVLPINGSCSGQSGSADIKYVRADEMPSSPRKLLDLPPSTPAQHRGSPVCPPAPLHPKAPRPAMVDSSTGDATTPNQRFLSNNASSSSPNFAQQRTTGFTPQQDLSSSANLRNLRFQRGRSNTTQLGPLAAFNADFEQRINSAGLAQQSTSSSMRLDTAMSRNATSSNDFTKLHSPMSGGFETGGSSQDFVHFPSTESSFYVGEFFRPSDPYSAIDGPSPGLRPAFTPGRRDSVFGSATQLASSSQGSTGPMNRSAREAQNAFQDRLEAATAEGPTTPMPSRAMRAYHSLQHPRQQLCLGLHTLENPFGGTFGDARGGLLSPTHPLRRGMDDPFEIPSITDEVMDFENV</sequence>
<dbReference type="EMBL" id="WJXW01000008">
    <property type="protein sequence ID" value="KAF9733510.1"/>
    <property type="molecule type" value="Genomic_DNA"/>
</dbReference>
<feature type="compositionally biased region" description="Polar residues" evidence="1">
    <location>
        <begin position="187"/>
        <end position="218"/>
    </location>
</feature>
<dbReference type="Proteomes" id="UP000756921">
    <property type="component" value="Unassembled WGS sequence"/>
</dbReference>
<evidence type="ECO:0000313" key="3">
    <source>
        <dbReference type="Proteomes" id="UP000756921"/>
    </source>
</evidence>
<proteinExistence type="predicted"/>
<feature type="compositionally biased region" description="Polar residues" evidence="1">
    <location>
        <begin position="630"/>
        <end position="646"/>
    </location>
</feature>
<feature type="region of interest" description="Disordered" evidence="1">
    <location>
        <begin position="420"/>
        <end position="503"/>
    </location>
</feature>
<feature type="compositionally biased region" description="Polar residues" evidence="1">
    <location>
        <begin position="460"/>
        <end position="474"/>
    </location>
</feature>
<comment type="caution">
    <text evidence="2">The sequence shown here is derived from an EMBL/GenBank/DDBJ whole genome shotgun (WGS) entry which is preliminary data.</text>
</comment>
<dbReference type="OrthoDB" id="3903267at2759"/>
<feature type="region of interest" description="Disordered" evidence="1">
    <location>
        <begin position="153"/>
        <end position="174"/>
    </location>
</feature>
<protein>
    <submittedName>
        <fullName evidence="2">Uncharacterized protein</fullName>
    </submittedName>
</protein>
<feature type="compositionally biased region" description="Polar residues" evidence="1">
    <location>
        <begin position="485"/>
        <end position="503"/>
    </location>
</feature>
<accession>A0A9P6KP05</accession>
<reference evidence="2" key="1">
    <citation type="journal article" date="2020" name="Mol. Plant Microbe Interact.">
        <title>Genome Sequence of the Biocontrol Agent Coniothyrium minitans strain Conio (IMI 134523).</title>
        <authorList>
            <person name="Patel D."/>
            <person name="Shittu T.A."/>
            <person name="Baroncelli R."/>
            <person name="Muthumeenakshi S."/>
            <person name="Osborne T.H."/>
            <person name="Janganan T.K."/>
            <person name="Sreenivasaprasad S."/>
        </authorList>
    </citation>
    <scope>NUCLEOTIDE SEQUENCE</scope>
    <source>
        <strain evidence="2">Conio</strain>
    </source>
</reference>
<feature type="compositionally biased region" description="Acidic residues" evidence="1">
    <location>
        <begin position="227"/>
        <end position="245"/>
    </location>
</feature>
<feature type="region of interest" description="Disordered" evidence="1">
    <location>
        <begin position="341"/>
        <end position="364"/>
    </location>
</feature>
<dbReference type="AlphaFoldDB" id="A0A9P6KP05"/>
<keyword evidence="3" id="KW-1185">Reference proteome</keyword>
<name>A0A9P6KP05_9PLEO</name>
<feature type="compositionally biased region" description="Polar residues" evidence="1">
    <location>
        <begin position="1"/>
        <end position="23"/>
    </location>
</feature>
<gene>
    <name evidence="2" type="ORF">PMIN01_07853</name>
</gene>
<evidence type="ECO:0000313" key="2">
    <source>
        <dbReference type="EMBL" id="KAF9733510.1"/>
    </source>
</evidence>
<feature type="region of interest" description="Disordered" evidence="1">
    <location>
        <begin position="187"/>
        <end position="271"/>
    </location>
</feature>
<feature type="compositionally biased region" description="Basic residues" evidence="1">
    <location>
        <begin position="250"/>
        <end position="263"/>
    </location>
</feature>